<feature type="compositionally biased region" description="Basic residues" evidence="1">
    <location>
        <begin position="331"/>
        <end position="345"/>
    </location>
</feature>
<sequence length="354" mass="41682">MNEDLSDLCRYEKNSEEFQDAQIDDKFSSDHDVSIVKDTKTNKILVKKSFYLNDDVEIKYFDREVKLLNEVKIKGFPFIKFFGFHRQKIENETEDDEESFILTEYLSNGSFNQLIEKKFSPDSHIDNYDTILMKILYGIAFGLNYLHNHKSIVHRDIKPDNIFLDDDFNPYIGDFGFSRIIKKDEVKMTGSTGSLLYMAPEIMYEEVVNKDMSIDSYSFAITVLKALTGSLTIYDESNNETSADCVEEDYLINYFLDGNRYNEIEKLNEDLSAFREFITACWDENPDKRWKIDKILKSMKNKELYLPNCNDEVFSQYVDKLDDFLIKHQQHKKPLKKKKSTKKFRPSISKVDDE</sequence>
<comment type="caution">
    <text evidence="3">The sequence shown here is derived from an EMBL/GenBank/DDBJ whole genome shotgun (WGS) entry which is preliminary data.</text>
</comment>
<protein>
    <recommendedName>
        <fullName evidence="2">Protein kinase domain-containing protein</fullName>
    </recommendedName>
</protein>
<name>A0ABR2JD64_9EUKA</name>
<evidence type="ECO:0000313" key="3">
    <source>
        <dbReference type="EMBL" id="KAK8875670.1"/>
    </source>
</evidence>
<accession>A0ABR2JD64</accession>
<feature type="region of interest" description="Disordered" evidence="1">
    <location>
        <begin position="331"/>
        <end position="354"/>
    </location>
</feature>
<evidence type="ECO:0000313" key="4">
    <source>
        <dbReference type="Proteomes" id="UP001470230"/>
    </source>
</evidence>
<dbReference type="EMBL" id="JAPFFF010000012">
    <property type="protein sequence ID" value="KAK8875670.1"/>
    <property type="molecule type" value="Genomic_DNA"/>
</dbReference>
<reference evidence="3 4" key="1">
    <citation type="submission" date="2024-04" db="EMBL/GenBank/DDBJ databases">
        <title>Tritrichomonas musculus Genome.</title>
        <authorList>
            <person name="Alves-Ferreira E."/>
            <person name="Grigg M."/>
            <person name="Lorenzi H."/>
            <person name="Galac M."/>
        </authorList>
    </citation>
    <scope>NUCLEOTIDE SEQUENCE [LARGE SCALE GENOMIC DNA]</scope>
    <source>
        <strain evidence="3 4">EAF2021</strain>
    </source>
</reference>
<dbReference type="PANTHER" id="PTHR47975">
    <property type="entry name" value="S-LOCUS LECTIN KINASE FAMILY PROTEIN"/>
    <property type="match status" value="1"/>
</dbReference>
<dbReference type="Gene3D" id="1.10.510.10">
    <property type="entry name" value="Transferase(Phosphotransferase) domain 1"/>
    <property type="match status" value="1"/>
</dbReference>
<evidence type="ECO:0000259" key="2">
    <source>
        <dbReference type="PROSITE" id="PS50011"/>
    </source>
</evidence>
<dbReference type="Proteomes" id="UP001470230">
    <property type="component" value="Unassembled WGS sequence"/>
</dbReference>
<keyword evidence="4" id="KW-1185">Reference proteome</keyword>
<dbReference type="Pfam" id="PF00069">
    <property type="entry name" value="Pkinase"/>
    <property type="match status" value="1"/>
</dbReference>
<dbReference type="InterPro" id="IPR008271">
    <property type="entry name" value="Ser/Thr_kinase_AS"/>
</dbReference>
<evidence type="ECO:0000256" key="1">
    <source>
        <dbReference type="SAM" id="MobiDB-lite"/>
    </source>
</evidence>
<proteinExistence type="predicted"/>
<dbReference type="SMART" id="SM00220">
    <property type="entry name" value="S_TKc"/>
    <property type="match status" value="1"/>
</dbReference>
<gene>
    <name evidence="3" type="ORF">M9Y10_005844</name>
</gene>
<dbReference type="SUPFAM" id="SSF56112">
    <property type="entry name" value="Protein kinase-like (PK-like)"/>
    <property type="match status" value="1"/>
</dbReference>
<dbReference type="InterPro" id="IPR011009">
    <property type="entry name" value="Kinase-like_dom_sf"/>
</dbReference>
<dbReference type="PROSITE" id="PS00108">
    <property type="entry name" value="PROTEIN_KINASE_ST"/>
    <property type="match status" value="1"/>
</dbReference>
<dbReference type="PANTHER" id="PTHR47975:SF42">
    <property type="entry name" value="DISEASE RESISTANCE PROTEIN RPM1"/>
    <property type="match status" value="1"/>
</dbReference>
<feature type="domain" description="Protein kinase" evidence="2">
    <location>
        <begin position="1"/>
        <end position="306"/>
    </location>
</feature>
<organism evidence="3 4">
    <name type="scientific">Tritrichomonas musculus</name>
    <dbReference type="NCBI Taxonomy" id="1915356"/>
    <lineage>
        <taxon>Eukaryota</taxon>
        <taxon>Metamonada</taxon>
        <taxon>Parabasalia</taxon>
        <taxon>Tritrichomonadida</taxon>
        <taxon>Tritrichomonadidae</taxon>
        <taxon>Tritrichomonas</taxon>
    </lineage>
</organism>
<dbReference type="InterPro" id="IPR000719">
    <property type="entry name" value="Prot_kinase_dom"/>
</dbReference>
<dbReference type="PROSITE" id="PS50011">
    <property type="entry name" value="PROTEIN_KINASE_DOM"/>
    <property type="match status" value="1"/>
</dbReference>